<gene>
    <name evidence="3" type="ORF">H3N35_25650</name>
</gene>
<dbReference type="Proteomes" id="UP001215231">
    <property type="component" value="Chromosome"/>
</dbReference>
<evidence type="ECO:0000256" key="2">
    <source>
        <dbReference type="SAM" id="SignalP"/>
    </source>
</evidence>
<organism evidence="3 4">
    <name type="scientific">Thalassomonas haliotis</name>
    <dbReference type="NCBI Taxonomy" id="485448"/>
    <lineage>
        <taxon>Bacteria</taxon>
        <taxon>Pseudomonadati</taxon>
        <taxon>Pseudomonadota</taxon>
        <taxon>Gammaproteobacteria</taxon>
        <taxon>Alteromonadales</taxon>
        <taxon>Colwelliaceae</taxon>
        <taxon>Thalassomonas</taxon>
    </lineage>
</organism>
<proteinExistence type="predicted"/>
<evidence type="ECO:0000256" key="1">
    <source>
        <dbReference type="SAM" id="MobiDB-lite"/>
    </source>
</evidence>
<keyword evidence="4" id="KW-1185">Reference proteome</keyword>
<accession>A0ABY7VDC7</accession>
<feature type="compositionally biased region" description="Polar residues" evidence="1">
    <location>
        <begin position="31"/>
        <end position="51"/>
    </location>
</feature>
<dbReference type="PROSITE" id="PS51257">
    <property type="entry name" value="PROKAR_LIPOPROTEIN"/>
    <property type="match status" value="1"/>
</dbReference>
<reference evidence="3 4" key="1">
    <citation type="journal article" date="2022" name="Mar. Drugs">
        <title>Bioassay-Guided Fractionation Leads to the Detection of Cholic Acid Generated by the Rare Thalassomonas sp.</title>
        <authorList>
            <person name="Pheiffer F."/>
            <person name="Schneider Y.K."/>
            <person name="Hansen E.H."/>
            <person name="Andersen J.H."/>
            <person name="Isaksson J."/>
            <person name="Busche T."/>
            <person name="R C."/>
            <person name="Kalinowski J."/>
            <person name="Zyl L.V."/>
            <person name="Trindade M."/>
        </authorList>
    </citation>
    <scope>NUCLEOTIDE SEQUENCE [LARGE SCALE GENOMIC DNA]</scope>
    <source>
        <strain evidence="3 4">A5K-61T</strain>
    </source>
</reference>
<protein>
    <submittedName>
        <fullName evidence="3">Uncharacterized protein</fullName>
    </submittedName>
</protein>
<feature type="signal peptide" evidence="2">
    <location>
        <begin position="1"/>
        <end position="27"/>
    </location>
</feature>
<evidence type="ECO:0000313" key="3">
    <source>
        <dbReference type="EMBL" id="WDE11548.1"/>
    </source>
</evidence>
<sequence length="145" mass="15879">MKLVLKNCLSFLPMTLLLMACQGSGPAATEMASSPATATTSEQGANMSNKLTKQERRPALKWQQGTVKYLTMEGGFYGIVTDEGKKLLPMGLPSKYRQHGAKVKVRGELIKDMMTIQQWGTPFKITEVELLAPGLKHPPSGQAER</sequence>
<dbReference type="EMBL" id="CP059693">
    <property type="protein sequence ID" value="WDE11548.1"/>
    <property type="molecule type" value="Genomic_DNA"/>
</dbReference>
<evidence type="ECO:0000313" key="4">
    <source>
        <dbReference type="Proteomes" id="UP001215231"/>
    </source>
</evidence>
<feature type="region of interest" description="Disordered" evidence="1">
    <location>
        <begin position="29"/>
        <end position="59"/>
    </location>
</feature>
<keyword evidence="2" id="KW-0732">Signal</keyword>
<name>A0ABY7VDC7_9GAMM</name>
<feature type="chain" id="PRO_5046959180" evidence="2">
    <location>
        <begin position="28"/>
        <end position="145"/>
    </location>
</feature>
<dbReference type="RefSeq" id="WP_274051697.1">
    <property type="nucleotide sequence ID" value="NZ_CP059693.1"/>
</dbReference>